<dbReference type="Gene3D" id="1.10.20.10">
    <property type="entry name" value="Histone, subunit A"/>
    <property type="match status" value="1"/>
</dbReference>
<keyword evidence="3" id="KW-0158">Chromosome</keyword>
<comment type="similarity">
    <text evidence="2">Belongs to the histone H2B family.</text>
</comment>
<dbReference type="InterPro" id="IPR055333">
    <property type="entry name" value="HISTONE_H2B_site"/>
</dbReference>
<feature type="region of interest" description="Disordered" evidence="6">
    <location>
        <begin position="144"/>
        <end position="184"/>
    </location>
</feature>
<keyword evidence="5" id="KW-0544">Nucleosome core</keyword>
<evidence type="ECO:0000256" key="5">
    <source>
        <dbReference type="ARBA" id="ARBA00023269"/>
    </source>
</evidence>
<dbReference type="SUPFAM" id="SSF47113">
    <property type="entry name" value="Histone-fold"/>
    <property type="match status" value="1"/>
</dbReference>
<dbReference type="PROSITE" id="PS00357">
    <property type="entry name" value="HISTONE_H2B"/>
    <property type="match status" value="1"/>
</dbReference>
<evidence type="ECO:0000256" key="2">
    <source>
        <dbReference type="ARBA" id="ARBA00006846"/>
    </source>
</evidence>
<keyword evidence="4" id="KW-0238">DNA-binding</keyword>
<evidence type="ECO:0000256" key="3">
    <source>
        <dbReference type="ARBA" id="ARBA00022454"/>
    </source>
</evidence>
<dbReference type="CDD" id="cd22910">
    <property type="entry name" value="HFD_H2B"/>
    <property type="match status" value="1"/>
</dbReference>
<accession>A0A4D6EIW6</accession>
<evidence type="ECO:0000313" key="8">
    <source>
        <dbReference type="EMBL" id="QBZ81372.1"/>
    </source>
</evidence>
<dbReference type="GO" id="GO:0003677">
    <property type="term" value="F:DNA binding"/>
    <property type="evidence" value="ECO:0007669"/>
    <property type="project" value="UniProtKB-KW"/>
</dbReference>
<dbReference type="SMART" id="SM00427">
    <property type="entry name" value="H2B"/>
    <property type="match status" value="1"/>
</dbReference>
<organism evidence="8 9">
    <name type="scientific">Pandoravirus celtis</name>
    <dbReference type="NCBI Taxonomy" id="2568002"/>
    <lineage>
        <taxon>Viruses</taxon>
        <taxon>Pandoravirus</taxon>
    </lineage>
</organism>
<dbReference type="PRINTS" id="PR00621">
    <property type="entry name" value="HISTONEH2B"/>
</dbReference>
<feature type="region of interest" description="Disordered" evidence="6">
    <location>
        <begin position="21"/>
        <end position="43"/>
    </location>
</feature>
<gene>
    <name evidence="8" type="ORF">pclt_cds_785</name>
</gene>
<proteinExistence type="inferred from homology"/>
<evidence type="ECO:0000313" key="9">
    <source>
        <dbReference type="Proteomes" id="UP001237152"/>
    </source>
</evidence>
<feature type="compositionally biased region" description="Low complexity" evidence="6">
    <location>
        <begin position="144"/>
        <end position="165"/>
    </location>
</feature>
<protein>
    <submittedName>
        <fullName evidence="8">Histone H2B domain containing protein</fullName>
    </submittedName>
</protein>
<name>A0A4D6EIW6_9VIRU</name>
<dbReference type="FunFam" id="1.10.20.10:FF:000043">
    <property type="entry name" value="Histone H2B"/>
    <property type="match status" value="1"/>
</dbReference>
<evidence type="ECO:0000256" key="1">
    <source>
        <dbReference type="ARBA" id="ARBA00004286"/>
    </source>
</evidence>
<dbReference type="InterPro" id="IPR009072">
    <property type="entry name" value="Histone-fold"/>
</dbReference>
<sequence>MQPCVAASPCHEATAPTVSGLWLGRERTSEKKARQRQNGGKTEPAAAVSTWLCAAGAPAQPLFFSRAHTRPHKKRHRPWQETLFFCAKRVHREQPTASRAACPSFFSRSIIFFFLIASDNNMSAPSPSPMDTETVPEPQVPAEAVPAGEAAATETGTEAGTAAVPKPEPGAKKTKKKAAKRPKKIALSTKTEGDAGAVGKRGRGQRKKNYASYSSFIYKVLKQVHPDVGISNKSMSIMNSFVNDMIDRIGTEAGRLARSNKRNTIGTREIQTAVRLIMRGELARHAVSEGTKAVTKYNEAVNAAAEANAASATIKSTAA</sequence>
<evidence type="ECO:0000259" key="7">
    <source>
        <dbReference type="Pfam" id="PF00125"/>
    </source>
</evidence>
<feature type="compositionally biased region" description="Basic residues" evidence="6">
    <location>
        <begin position="172"/>
        <end position="184"/>
    </location>
</feature>
<reference evidence="8" key="1">
    <citation type="journal article" date="2019" name="Front. Microbiol.">
        <title>Pandoravirus Celtis Illustrates the Microevolution Processes at Work in the Giant Pandoraviridae Genomes.</title>
        <authorList>
            <person name="Legendre M."/>
            <person name="Alempic J.M."/>
            <person name="Philippe N."/>
            <person name="Lartigue A."/>
            <person name="Jeudy S."/>
            <person name="Poirot O."/>
            <person name="Ta N.T."/>
            <person name="Nin S."/>
            <person name="Coute Y."/>
            <person name="Abergel C."/>
            <person name="Claverie J.M."/>
        </authorList>
    </citation>
    <scope>NUCLEOTIDE SEQUENCE</scope>
</reference>
<dbReference type="Pfam" id="PF00125">
    <property type="entry name" value="Histone"/>
    <property type="match status" value="1"/>
</dbReference>
<comment type="subcellular location">
    <subcellularLocation>
        <location evidence="1">Chromosome</location>
    </subcellularLocation>
</comment>
<dbReference type="InterPro" id="IPR000558">
    <property type="entry name" value="Histone_H2B"/>
</dbReference>
<dbReference type="PANTHER" id="PTHR23428">
    <property type="entry name" value="HISTONE H2B"/>
    <property type="match status" value="1"/>
</dbReference>
<dbReference type="Proteomes" id="UP001237152">
    <property type="component" value="Segment"/>
</dbReference>
<evidence type="ECO:0000256" key="4">
    <source>
        <dbReference type="ARBA" id="ARBA00023125"/>
    </source>
</evidence>
<feature type="domain" description="Core Histone H2A/H2B/H3" evidence="7">
    <location>
        <begin position="204"/>
        <end position="276"/>
    </location>
</feature>
<dbReference type="EMBL" id="MK174290">
    <property type="protein sequence ID" value="QBZ81372.1"/>
    <property type="molecule type" value="Genomic_DNA"/>
</dbReference>
<dbReference type="GO" id="GO:0030527">
    <property type="term" value="F:structural constituent of chromatin"/>
    <property type="evidence" value="ECO:0007669"/>
    <property type="project" value="InterPro"/>
</dbReference>
<evidence type="ECO:0000256" key="6">
    <source>
        <dbReference type="SAM" id="MobiDB-lite"/>
    </source>
</evidence>
<dbReference type="InterPro" id="IPR007125">
    <property type="entry name" value="H2A/H2B/H3"/>
</dbReference>
<dbReference type="GO" id="GO:0046982">
    <property type="term" value="F:protein heterodimerization activity"/>
    <property type="evidence" value="ECO:0007669"/>
    <property type="project" value="InterPro"/>
</dbReference>